<feature type="non-terminal residue" evidence="2">
    <location>
        <position position="1"/>
    </location>
</feature>
<accession>A0A6H5HWQ0</accession>
<dbReference type="Proteomes" id="UP000479190">
    <property type="component" value="Unassembled WGS sequence"/>
</dbReference>
<organism evidence="2 3">
    <name type="scientific">Trichogramma brassicae</name>
    <dbReference type="NCBI Taxonomy" id="86971"/>
    <lineage>
        <taxon>Eukaryota</taxon>
        <taxon>Metazoa</taxon>
        <taxon>Ecdysozoa</taxon>
        <taxon>Arthropoda</taxon>
        <taxon>Hexapoda</taxon>
        <taxon>Insecta</taxon>
        <taxon>Pterygota</taxon>
        <taxon>Neoptera</taxon>
        <taxon>Endopterygota</taxon>
        <taxon>Hymenoptera</taxon>
        <taxon>Apocrita</taxon>
        <taxon>Proctotrupomorpha</taxon>
        <taxon>Chalcidoidea</taxon>
        <taxon>Trichogrammatidae</taxon>
        <taxon>Trichogramma</taxon>
    </lineage>
</organism>
<evidence type="ECO:0000313" key="3">
    <source>
        <dbReference type="Proteomes" id="UP000479190"/>
    </source>
</evidence>
<dbReference type="EMBL" id="CADCXV010000102">
    <property type="protein sequence ID" value="CAB0028253.1"/>
    <property type="molecule type" value="Genomic_DNA"/>
</dbReference>
<protein>
    <submittedName>
        <fullName evidence="2">Uncharacterized protein</fullName>
    </submittedName>
</protein>
<feature type="compositionally biased region" description="Polar residues" evidence="1">
    <location>
        <begin position="169"/>
        <end position="189"/>
    </location>
</feature>
<evidence type="ECO:0000256" key="1">
    <source>
        <dbReference type="SAM" id="MobiDB-lite"/>
    </source>
</evidence>
<reference evidence="2 3" key="1">
    <citation type="submission" date="2020-02" db="EMBL/GenBank/DDBJ databases">
        <authorList>
            <person name="Ferguson B K."/>
        </authorList>
    </citation>
    <scope>NUCLEOTIDE SEQUENCE [LARGE SCALE GENOMIC DNA]</scope>
</reference>
<feature type="non-terminal residue" evidence="2">
    <location>
        <position position="203"/>
    </location>
</feature>
<proteinExistence type="predicted"/>
<feature type="region of interest" description="Disordered" evidence="1">
    <location>
        <begin position="169"/>
        <end position="203"/>
    </location>
</feature>
<evidence type="ECO:0000313" key="2">
    <source>
        <dbReference type="EMBL" id="CAB0028253.1"/>
    </source>
</evidence>
<feature type="compositionally biased region" description="Basic and acidic residues" evidence="1">
    <location>
        <begin position="190"/>
        <end position="203"/>
    </location>
</feature>
<feature type="compositionally biased region" description="Polar residues" evidence="1">
    <location>
        <begin position="129"/>
        <end position="139"/>
    </location>
</feature>
<feature type="region of interest" description="Disordered" evidence="1">
    <location>
        <begin position="86"/>
        <end position="144"/>
    </location>
</feature>
<keyword evidence="3" id="KW-1185">Reference proteome</keyword>
<gene>
    <name evidence="2" type="ORF">TBRA_LOCUS460</name>
</gene>
<sequence>SLARPTLGTNYPLQLLRKEIYLRAMCAWNSYEYHTNQTSDIKGGKLYRAVIYYRASAKKEPAKETLLMDTCRKIYLDSDVEKSLNKSDENVVELSQPTSSEAEGASSKNNEVAKPISTSALPVFDPETKSSNNVPSKISSRAPLRQSPSLHSILHWIALVTRALRLCSRSNPRSPLDSSSKNTSGLRMTSDNKHDGSNKFKFT</sequence>
<dbReference type="AlphaFoldDB" id="A0A6H5HWQ0"/>
<feature type="compositionally biased region" description="Polar residues" evidence="1">
    <location>
        <begin position="93"/>
        <end position="120"/>
    </location>
</feature>
<name>A0A6H5HWQ0_9HYME</name>